<evidence type="ECO:0000259" key="1">
    <source>
        <dbReference type="PROSITE" id="PS01124"/>
    </source>
</evidence>
<dbReference type="Pfam" id="PF12833">
    <property type="entry name" value="HTH_18"/>
    <property type="match status" value="1"/>
</dbReference>
<evidence type="ECO:0000313" key="2">
    <source>
        <dbReference type="EMBL" id="MCL6220444.1"/>
    </source>
</evidence>
<reference evidence="2" key="1">
    <citation type="submission" date="2022-01" db="EMBL/GenBank/DDBJ databases">
        <title>Genome sequencing of Zunongwangia sp. M21534 genome.</title>
        <authorList>
            <person name="Chen Y."/>
            <person name="Dong C."/>
            <person name="Shao Z."/>
        </authorList>
    </citation>
    <scope>NUCLEOTIDE SEQUENCE</scope>
    <source>
        <strain evidence="2">MCCC M21534</strain>
    </source>
</reference>
<keyword evidence="3" id="KW-1185">Reference proteome</keyword>
<dbReference type="PROSITE" id="PS01124">
    <property type="entry name" value="HTH_ARAC_FAMILY_2"/>
    <property type="match status" value="1"/>
</dbReference>
<dbReference type="Gene3D" id="1.10.10.60">
    <property type="entry name" value="Homeodomain-like"/>
    <property type="match status" value="1"/>
</dbReference>
<comment type="caution">
    <text evidence="2">The sequence shown here is derived from an EMBL/GenBank/DDBJ whole genome shotgun (WGS) entry which is preliminary data.</text>
</comment>
<dbReference type="InterPro" id="IPR018060">
    <property type="entry name" value="HTH_AraC"/>
</dbReference>
<sequence length="259" mass="30143">MYQLFSPPKHLQNLVRYYWLLDLSTEDKNLTEYIFAYPYVNWVFTLGMPYTVKDNSSGALLIKDTRILGPRTNFAEYLHPEGNLAFGVTFQFGSTLPIFKEETKLLTNKIILQEDILPGSNWLTPFFNEVNLDIFIPSLTRQISQLAGDTPKNGYCLWNQFLDLIINQQHYTTTAYCLAKELSVSQRHLQRITLQYAGLPPKQIQSMIRCRLAIRHIQKTGFTPDFFHYGYFDQNHFIKEVKRWSGHTPGTLFSLLSKV</sequence>
<dbReference type="SMART" id="SM00342">
    <property type="entry name" value="HTH_ARAC"/>
    <property type="match status" value="1"/>
</dbReference>
<gene>
    <name evidence="2" type="ORF">L1967_19305</name>
</gene>
<evidence type="ECO:0000313" key="3">
    <source>
        <dbReference type="Proteomes" id="UP001139521"/>
    </source>
</evidence>
<protein>
    <submittedName>
        <fullName evidence="2">Helix-turn-helix domain-containing protein</fullName>
    </submittedName>
</protein>
<dbReference type="Proteomes" id="UP001139521">
    <property type="component" value="Unassembled WGS sequence"/>
</dbReference>
<dbReference type="InterPro" id="IPR046532">
    <property type="entry name" value="DUF6597"/>
</dbReference>
<organism evidence="2 3">
    <name type="scientific">Zunongwangia pacifica</name>
    <dbReference type="NCBI Taxonomy" id="2911062"/>
    <lineage>
        <taxon>Bacteria</taxon>
        <taxon>Pseudomonadati</taxon>
        <taxon>Bacteroidota</taxon>
        <taxon>Flavobacteriia</taxon>
        <taxon>Flavobacteriales</taxon>
        <taxon>Flavobacteriaceae</taxon>
        <taxon>Zunongwangia</taxon>
    </lineage>
</organism>
<feature type="domain" description="HTH araC/xylS-type" evidence="1">
    <location>
        <begin position="159"/>
        <end position="255"/>
    </location>
</feature>
<dbReference type="AlphaFoldDB" id="A0A9X2A4R5"/>
<dbReference type="GO" id="GO:0003700">
    <property type="term" value="F:DNA-binding transcription factor activity"/>
    <property type="evidence" value="ECO:0007669"/>
    <property type="project" value="InterPro"/>
</dbReference>
<dbReference type="Pfam" id="PF20240">
    <property type="entry name" value="DUF6597"/>
    <property type="match status" value="1"/>
</dbReference>
<proteinExistence type="predicted"/>
<name>A0A9X2A4R5_9FLAO</name>
<accession>A0A9X2A4R5</accession>
<dbReference type="GO" id="GO:0043565">
    <property type="term" value="F:sequence-specific DNA binding"/>
    <property type="evidence" value="ECO:0007669"/>
    <property type="project" value="InterPro"/>
</dbReference>
<dbReference type="EMBL" id="JAKHSK010000040">
    <property type="protein sequence ID" value="MCL6220444.1"/>
    <property type="molecule type" value="Genomic_DNA"/>
</dbReference>
<dbReference type="RefSeq" id="WP_249603141.1">
    <property type="nucleotide sequence ID" value="NZ_JAKHSK010000040.1"/>
</dbReference>